<dbReference type="InterPro" id="IPR000209">
    <property type="entry name" value="Peptidase_S8/S53_dom"/>
</dbReference>
<comment type="similarity">
    <text evidence="4">Belongs to the peptidase S8 family.</text>
</comment>
<dbReference type="AlphaFoldDB" id="A0A8J2JRQ7"/>
<evidence type="ECO:0000256" key="2">
    <source>
        <dbReference type="ARBA" id="ARBA00022801"/>
    </source>
</evidence>
<dbReference type="EMBL" id="CAJVCH010101519">
    <property type="protein sequence ID" value="CAG7723672.1"/>
    <property type="molecule type" value="Genomic_DNA"/>
</dbReference>
<name>A0A8J2JRQ7_9HEXA</name>
<sequence length="466" mass="50194">MRFQIALLALGFACAAISAPVVDPTISKTLSEKGSVDIFVTFKNDKTASIRDKIKHQTFLSRTSRIQSLYNALKSHADQTQKDVLAFLNQYKSTNSMWVHQLWVTNQIIVKGADKTLIEQLSLLPEINELIQDQIIPMMRPIESSQTSPREGEQWGVALIDAPSVWEEGNRGNGTIVASIDTGVRYTHEALKDGLLPTNNWFDPGARTSVPTDTNGHGTHTMGTICGRTKGIGVAPEAQWISCRGCPSSCPRTDLTACAQFMVCPTDPDGSSNPRCDLAPNLVSNSWGGGQDDPWYDPYIDSWITAGIAALFSNGNSGPSCHSANSPADSLAEPIAVGSTTSSDQVSSFSSVGPTIRFRRFKPDVSAPGSDVYSSYYSSDTSYTTMSGTSMACPHTAGLAALLLSARADLSHQQIRDLLVAGAQPTRTSNGKCGDINDTNFPNYHAGHGRISARASIDELNRWAKS</sequence>
<dbReference type="PANTHER" id="PTHR43806">
    <property type="entry name" value="PEPTIDASE S8"/>
    <property type="match status" value="1"/>
</dbReference>
<dbReference type="PROSITE" id="PS00138">
    <property type="entry name" value="SUBTILASE_SER"/>
    <property type="match status" value="1"/>
</dbReference>
<comment type="caution">
    <text evidence="7">The sequence shown here is derived from an EMBL/GenBank/DDBJ whole genome shotgun (WGS) entry which is preliminary data.</text>
</comment>
<evidence type="ECO:0000259" key="6">
    <source>
        <dbReference type="Pfam" id="PF00082"/>
    </source>
</evidence>
<dbReference type="OrthoDB" id="206201at2759"/>
<dbReference type="InterPro" id="IPR050131">
    <property type="entry name" value="Peptidase_S8_subtilisin-like"/>
</dbReference>
<evidence type="ECO:0000256" key="5">
    <source>
        <dbReference type="SAM" id="SignalP"/>
    </source>
</evidence>
<evidence type="ECO:0000256" key="4">
    <source>
        <dbReference type="PROSITE-ProRule" id="PRU01240"/>
    </source>
</evidence>
<dbReference type="GO" id="GO:0004252">
    <property type="term" value="F:serine-type endopeptidase activity"/>
    <property type="evidence" value="ECO:0007669"/>
    <property type="project" value="UniProtKB-UniRule"/>
</dbReference>
<proteinExistence type="inferred from homology"/>
<evidence type="ECO:0000256" key="1">
    <source>
        <dbReference type="ARBA" id="ARBA00022670"/>
    </source>
</evidence>
<dbReference type="Proteomes" id="UP000708208">
    <property type="component" value="Unassembled WGS sequence"/>
</dbReference>
<reference evidence="7" key="1">
    <citation type="submission" date="2021-06" db="EMBL/GenBank/DDBJ databases">
        <authorList>
            <person name="Hodson N. C."/>
            <person name="Mongue J. A."/>
            <person name="Jaron S. K."/>
        </authorList>
    </citation>
    <scope>NUCLEOTIDE SEQUENCE</scope>
</reference>
<keyword evidence="2 4" id="KW-0378">Hydrolase</keyword>
<accession>A0A8J2JRQ7</accession>
<keyword evidence="3 4" id="KW-0720">Serine protease</keyword>
<dbReference type="InterPro" id="IPR023828">
    <property type="entry name" value="Peptidase_S8_Ser-AS"/>
</dbReference>
<keyword evidence="8" id="KW-1185">Reference proteome</keyword>
<dbReference type="GO" id="GO:0006508">
    <property type="term" value="P:proteolysis"/>
    <property type="evidence" value="ECO:0007669"/>
    <property type="project" value="UniProtKB-KW"/>
</dbReference>
<evidence type="ECO:0000256" key="3">
    <source>
        <dbReference type="ARBA" id="ARBA00022825"/>
    </source>
</evidence>
<dbReference type="PROSITE" id="PS51892">
    <property type="entry name" value="SUBTILASE"/>
    <property type="match status" value="1"/>
</dbReference>
<evidence type="ECO:0000313" key="7">
    <source>
        <dbReference type="EMBL" id="CAG7723672.1"/>
    </source>
</evidence>
<feature type="active site" description="Charge relay system" evidence="4">
    <location>
        <position position="390"/>
    </location>
</feature>
<feature type="chain" id="PRO_5035176588" description="Peptidase S8/S53 domain-containing protein" evidence="5">
    <location>
        <begin position="19"/>
        <end position="466"/>
    </location>
</feature>
<organism evidence="7 8">
    <name type="scientific">Allacma fusca</name>
    <dbReference type="NCBI Taxonomy" id="39272"/>
    <lineage>
        <taxon>Eukaryota</taxon>
        <taxon>Metazoa</taxon>
        <taxon>Ecdysozoa</taxon>
        <taxon>Arthropoda</taxon>
        <taxon>Hexapoda</taxon>
        <taxon>Collembola</taxon>
        <taxon>Symphypleona</taxon>
        <taxon>Sminthuridae</taxon>
        <taxon>Allacma</taxon>
    </lineage>
</organism>
<keyword evidence="5" id="KW-0732">Signal</keyword>
<keyword evidence="1 4" id="KW-0645">Protease</keyword>
<feature type="active site" description="Charge relay system" evidence="4">
    <location>
        <position position="217"/>
    </location>
</feature>
<protein>
    <recommendedName>
        <fullName evidence="6">Peptidase S8/S53 domain-containing protein</fullName>
    </recommendedName>
</protein>
<feature type="active site" description="Charge relay system" evidence="4">
    <location>
        <position position="181"/>
    </location>
</feature>
<dbReference type="Pfam" id="PF00082">
    <property type="entry name" value="Peptidase_S8"/>
    <property type="match status" value="1"/>
</dbReference>
<dbReference type="PANTHER" id="PTHR43806:SF67">
    <property type="entry name" value="EGF-LIKE DOMAIN-CONTAINING PROTEIN"/>
    <property type="match status" value="1"/>
</dbReference>
<evidence type="ECO:0000313" key="8">
    <source>
        <dbReference type="Proteomes" id="UP000708208"/>
    </source>
</evidence>
<feature type="signal peptide" evidence="5">
    <location>
        <begin position="1"/>
        <end position="18"/>
    </location>
</feature>
<gene>
    <name evidence="7" type="ORF">AFUS01_LOCUS12745</name>
</gene>
<feature type="domain" description="Peptidase S8/S53" evidence="6">
    <location>
        <begin position="172"/>
        <end position="428"/>
    </location>
</feature>